<protein>
    <submittedName>
        <fullName evidence="4">DnaJ-domain-containing protein</fullName>
    </submittedName>
</protein>
<gene>
    <name evidence="4" type="ORF">PYCCODRAFT_667699</name>
</gene>
<dbReference type="InterPro" id="IPR018253">
    <property type="entry name" value="DnaJ_domain_CS"/>
</dbReference>
<dbReference type="PROSITE" id="PS00636">
    <property type="entry name" value="DNAJ_1"/>
    <property type="match status" value="1"/>
</dbReference>
<feature type="compositionally biased region" description="Basic and acidic residues" evidence="1">
    <location>
        <begin position="135"/>
        <end position="145"/>
    </location>
</feature>
<accession>A0A1Y2IJ70</accession>
<dbReference type="InterPro" id="IPR001623">
    <property type="entry name" value="DnaJ_domain"/>
</dbReference>
<dbReference type="PANTHER" id="PTHR44825">
    <property type="match status" value="1"/>
</dbReference>
<feature type="compositionally biased region" description="Low complexity" evidence="1">
    <location>
        <begin position="118"/>
        <end position="134"/>
    </location>
</feature>
<keyword evidence="2" id="KW-0472">Membrane</keyword>
<dbReference type="Gene3D" id="1.10.287.110">
    <property type="entry name" value="DnaJ domain"/>
    <property type="match status" value="1"/>
</dbReference>
<feature type="region of interest" description="Disordered" evidence="1">
    <location>
        <begin position="114"/>
        <end position="145"/>
    </location>
</feature>
<feature type="domain" description="J" evidence="3">
    <location>
        <begin position="52"/>
        <end position="116"/>
    </location>
</feature>
<dbReference type="Proteomes" id="UP000193067">
    <property type="component" value="Unassembled WGS sequence"/>
</dbReference>
<dbReference type="STRING" id="1353009.A0A1Y2IJ70"/>
<keyword evidence="2" id="KW-0812">Transmembrane</keyword>
<organism evidence="4 5">
    <name type="scientific">Trametes coccinea (strain BRFM310)</name>
    <name type="common">Pycnoporus coccineus</name>
    <dbReference type="NCBI Taxonomy" id="1353009"/>
    <lineage>
        <taxon>Eukaryota</taxon>
        <taxon>Fungi</taxon>
        <taxon>Dikarya</taxon>
        <taxon>Basidiomycota</taxon>
        <taxon>Agaricomycotina</taxon>
        <taxon>Agaricomycetes</taxon>
        <taxon>Polyporales</taxon>
        <taxon>Polyporaceae</taxon>
        <taxon>Trametes</taxon>
    </lineage>
</organism>
<sequence>MHSLRNSSLRPPALSSHATPRPRPDYPQQRQPSMASASRHRLFSSSCTRWAGHYQTLNIPQNATRNQIKASFYKLSKQYHPDVNNDPSAKEKFQAVSEAYAVLGDERKRRAYDRSLASTSGSTTSHPFSSSAESTHPHYSYEGRRRGATHAWGEYARRPNTGPRSYTHPHPPPHYSHYAHNAHSAYQQGQPGPNPFTNPNVQRATGRRGPLPTDRGPTAADHIARESWLVRIGTVSVLVLLMATIGHGLSASA</sequence>
<dbReference type="InterPro" id="IPR052763">
    <property type="entry name" value="DnaJ_C4"/>
</dbReference>
<keyword evidence="5" id="KW-1185">Reference proteome</keyword>
<dbReference type="PRINTS" id="PR00625">
    <property type="entry name" value="JDOMAIN"/>
</dbReference>
<evidence type="ECO:0000256" key="2">
    <source>
        <dbReference type="SAM" id="Phobius"/>
    </source>
</evidence>
<name>A0A1Y2IJ70_TRAC3</name>
<feature type="transmembrane region" description="Helical" evidence="2">
    <location>
        <begin position="228"/>
        <end position="249"/>
    </location>
</feature>
<dbReference type="OrthoDB" id="445556at2759"/>
<feature type="compositionally biased region" description="Polar residues" evidence="1">
    <location>
        <begin position="187"/>
        <end position="203"/>
    </location>
</feature>
<reference evidence="4 5" key="1">
    <citation type="journal article" date="2015" name="Biotechnol. Biofuels">
        <title>Enhanced degradation of softwood versus hardwood by the white-rot fungus Pycnoporus coccineus.</title>
        <authorList>
            <person name="Couturier M."/>
            <person name="Navarro D."/>
            <person name="Chevret D."/>
            <person name="Henrissat B."/>
            <person name="Piumi F."/>
            <person name="Ruiz-Duenas F.J."/>
            <person name="Martinez A.T."/>
            <person name="Grigoriev I.V."/>
            <person name="Riley R."/>
            <person name="Lipzen A."/>
            <person name="Berrin J.G."/>
            <person name="Master E.R."/>
            <person name="Rosso M.N."/>
        </authorList>
    </citation>
    <scope>NUCLEOTIDE SEQUENCE [LARGE SCALE GENOMIC DNA]</scope>
    <source>
        <strain evidence="4 5">BRFM310</strain>
    </source>
</reference>
<evidence type="ECO:0000313" key="5">
    <source>
        <dbReference type="Proteomes" id="UP000193067"/>
    </source>
</evidence>
<dbReference type="AlphaFoldDB" id="A0A1Y2IJ70"/>
<dbReference type="SUPFAM" id="SSF46565">
    <property type="entry name" value="Chaperone J-domain"/>
    <property type="match status" value="1"/>
</dbReference>
<evidence type="ECO:0000256" key="1">
    <source>
        <dbReference type="SAM" id="MobiDB-lite"/>
    </source>
</evidence>
<proteinExistence type="predicted"/>
<keyword evidence="2" id="KW-1133">Transmembrane helix</keyword>
<dbReference type="InterPro" id="IPR036869">
    <property type="entry name" value="J_dom_sf"/>
</dbReference>
<evidence type="ECO:0000313" key="4">
    <source>
        <dbReference type="EMBL" id="OSD00583.1"/>
    </source>
</evidence>
<dbReference type="EMBL" id="KZ084117">
    <property type="protein sequence ID" value="OSD00583.1"/>
    <property type="molecule type" value="Genomic_DNA"/>
</dbReference>
<feature type="region of interest" description="Disordered" evidence="1">
    <location>
        <begin position="1"/>
        <end position="39"/>
    </location>
</feature>
<dbReference type="PANTHER" id="PTHR44825:SF1">
    <property type="entry name" value="DNAJ HOMOLOG SUBFAMILY C MEMBER 4"/>
    <property type="match status" value="1"/>
</dbReference>
<dbReference type="CDD" id="cd06257">
    <property type="entry name" value="DnaJ"/>
    <property type="match status" value="1"/>
</dbReference>
<dbReference type="SMART" id="SM00271">
    <property type="entry name" value="DnaJ"/>
    <property type="match status" value="1"/>
</dbReference>
<feature type="region of interest" description="Disordered" evidence="1">
    <location>
        <begin position="185"/>
        <end position="216"/>
    </location>
</feature>
<evidence type="ECO:0000259" key="3">
    <source>
        <dbReference type="PROSITE" id="PS50076"/>
    </source>
</evidence>
<dbReference type="PROSITE" id="PS50076">
    <property type="entry name" value="DNAJ_2"/>
    <property type="match status" value="1"/>
</dbReference>
<dbReference type="Pfam" id="PF00226">
    <property type="entry name" value="DnaJ"/>
    <property type="match status" value="1"/>
</dbReference>